<dbReference type="EnsemblMetazoa" id="PPAI007208-RA">
    <property type="protein sequence ID" value="PPAI007208-PA"/>
    <property type="gene ID" value="PPAI007208"/>
</dbReference>
<evidence type="ECO:0000259" key="3">
    <source>
        <dbReference type="Pfam" id="PF22958"/>
    </source>
</evidence>
<sequence length="139" mass="15200">MGGKTKQAQRTKNNVRPSSSGRSAELLGSSVPTFVGFTAVENCGFVPVVPGFVTSEAISDEIDANVDANYQLILRKMSKKDPITKQKALQEFAELVVVSDVDLLKTILPFWPRLYINLAMDVEHRVREGAQQAHGALTV</sequence>
<comment type="catalytic activity">
    <reaction evidence="1">
        <text>S-ubiquitinyl-[E2 ubiquitin-conjugating enzyme]-L-cysteine + [acceptor protein]-L-lysine = [E2 ubiquitin-conjugating enzyme]-L-cysteine + N(6)-ubiquitinyl-[acceptor protein]-L-lysine.</text>
        <dbReference type="EC" id="2.3.2.27"/>
    </reaction>
</comment>
<evidence type="ECO:0000256" key="2">
    <source>
        <dbReference type="SAM" id="MobiDB-lite"/>
    </source>
</evidence>
<comment type="similarity">
    <text evidence="1">Belongs to the LTN1 family.</text>
</comment>
<keyword evidence="1" id="KW-0862">Zinc</keyword>
<proteinExistence type="inferred from homology"/>
<dbReference type="GO" id="GO:0061630">
    <property type="term" value="F:ubiquitin protein ligase activity"/>
    <property type="evidence" value="ECO:0007669"/>
    <property type="project" value="UniProtKB-UniRule"/>
</dbReference>
<feature type="domain" description="E3 ubiquitin-protein ligase listerin N-terminal" evidence="3">
    <location>
        <begin position="67"/>
        <end position="137"/>
    </location>
</feature>
<feature type="compositionally biased region" description="Polar residues" evidence="2">
    <location>
        <begin position="1"/>
        <end position="22"/>
    </location>
</feature>
<dbReference type="Proteomes" id="UP000092462">
    <property type="component" value="Unassembled WGS sequence"/>
</dbReference>
<dbReference type="GO" id="GO:0043023">
    <property type="term" value="F:ribosomal large subunit binding"/>
    <property type="evidence" value="ECO:0007669"/>
    <property type="project" value="TreeGrafter"/>
</dbReference>
<feature type="region of interest" description="Disordered" evidence="2">
    <location>
        <begin position="1"/>
        <end position="24"/>
    </location>
</feature>
<accession>A0A1B0GPL2</accession>
<keyword evidence="1" id="KW-0479">Metal-binding</keyword>
<dbReference type="Pfam" id="PF22958">
    <property type="entry name" value="Ltn1_1st"/>
    <property type="match status" value="1"/>
</dbReference>
<dbReference type="EC" id="2.3.2.27" evidence="1"/>
<dbReference type="GO" id="GO:1990116">
    <property type="term" value="P:ribosome-associated ubiquitin-dependent protein catabolic process"/>
    <property type="evidence" value="ECO:0007669"/>
    <property type="project" value="UniProtKB-UniRule"/>
</dbReference>
<evidence type="ECO:0000313" key="5">
    <source>
        <dbReference type="Proteomes" id="UP000092462"/>
    </source>
</evidence>
<keyword evidence="1" id="KW-0863">Zinc-finger</keyword>
<keyword evidence="1" id="KW-0808">Transferase</keyword>
<dbReference type="EMBL" id="AJVK01059800">
    <property type="status" value="NOT_ANNOTATED_CDS"/>
    <property type="molecule type" value="Genomic_DNA"/>
</dbReference>
<dbReference type="GO" id="GO:0008270">
    <property type="term" value="F:zinc ion binding"/>
    <property type="evidence" value="ECO:0007669"/>
    <property type="project" value="UniProtKB-KW"/>
</dbReference>
<dbReference type="AlphaFoldDB" id="A0A1B0GPL2"/>
<keyword evidence="1" id="KW-0833">Ubl conjugation pathway</keyword>
<dbReference type="VEuPathDB" id="VectorBase:PPAI007208"/>
<dbReference type="VEuPathDB" id="VectorBase:PPAPM1_010643"/>
<comment type="function">
    <text evidence="1">E3 ubiquitin-protein ligase. Component of the ribosome quality control complex (RQC), a ribosome-associated complex that mediates ubiquitination and extraction of incompletely synthesized nascent chains for proteasomal degradation.</text>
</comment>
<dbReference type="PANTHER" id="PTHR12389">
    <property type="entry name" value="ZINC FINGER PROTEIN 294"/>
    <property type="match status" value="1"/>
</dbReference>
<reference evidence="4" key="1">
    <citation type="submission" date="2022-08" db="UniProtKB">
        <authorList>
            <consortium name="EnsemblMetazoa"/>
        </authorList>
    </citation>
    <scope>IDENTIFICATION</scope>
    <source>
        <strain evidence="4">Israel</strain>
    </source>
</reference>
<dbReference type="GO" id="GO:0072344">
    <property type="term" value="P:rescue of stalled ribosome"/>
    <property type="evidence" value="ECO:0007669"/>
    <property type="project" value="UniProtKB-UniRule"/>
</dbReference>
<comment type="pathway">
    <text evidence="1">Protein modification; protein ubiquitination.</text>
</comment>
<dbReference type="InterPro" id="IPR039795">
    <property type="entry name" value="LTN1/Rkr1"/>
</dbReference>
<name>A0A1B0GPL2_PHLPP</name>
<organism evidence="4 5">
    <name type="scientific">Phlebotomus papatasi</name>
    <name type="common">Sandfly</name>
    <dbReference type="NCBI Taxonomy" id="29031"/>
    <lineage>
        <taxon>Eukaryota</taxon>
        <taxon>Metazoa</taxon>
        <taxon>Ecdysozoa</taxon>
        <taxon>Arthropoda</taxon>
        <taxon>Hexapoda</taxon>
        <taxon>Insecta</taxon>
        <taxon>Pterygota</taxon>
        <taxon>Neoptera</taxon>
        <taxon>Endopterygota</taxon>
        <taxon>Diptera</taxon>
        <taxon>Nematocera</taxon>
        <taxon>Psychodoidea</taxon>
        <taxon>Psychodidae</taxon>
        <taxon>Phlebotomus</taxon>
        <taxon>Phlebotomus</taxon>
    </lineage>
</organism>
<evidence type="ECO:0000313" key="4">
    <source>
        <dbReference type="EnsemblMetazoa" id="PPAI007208-PA"/>
    </source>
</evidence>
<dbReference type="GO" id="GO:1990112">
    <property type="term" value="C:RQC complex"/>
    <property type="evidence" value="ECO:0007669"/>
    <property type="project" value="UniProtKB-UniRule"/>
</dbReference>
<protein>
    <recommendedName>
        <fullName evidence="1">E3 ubiquitin-protein ligase listerin</fullName>
        <ecNumber evidence="1">2.3.2.27</ecNumber>
    </recommendedName>
    <alternativeName>
        <fullName evidence="1">RING-type E3 ubiquitin transferase listerin</fullName>
    </alternativeName>
</protein>
<dbReference type="PANTHER" id="PTHR12389:SF0">
    <property type="entry name" value="E3 UBIQUITIN-PROTEIN LIGASE LISTERIN"/>
    <property type="match status" value="1"/>
</dbReference>
<evidence type="ECO:0000256" key="1">
    <source>
        <dbReference type="RuleBase" id="RU367090"/>
    </source>
</evidence>
<comment type="subunit">
    <text evidence="1">Component of the ribosome quality control complex (RQC).</text>
</comment>
<dbReference type="InterPro" id="IPR054476">
    <property type="entry name" value="Ltn1_N"/>
</dbReference>
<dbReference type="GO" id="GO:0005829">
    <property type="term" value="C:cytosol"/>
    <property type="evidence" value="ECO:0007669"/>
    <property type="project" value="UniProtKB-UniRule"/>
</dbReference>
<keyword evidence="5" id="KW-1185">Reference proteome</keyword>